<feature type="chain" id="PRO_5035200260" evidence="2">
    <location>
        <begin position="28"/>
        <end position="155"/>
    </location>
</feature>
<gene>
    <name evidence="3" type="ORF">Vafri_3790</name>
</gene>
<dbReference type="AlphaFoldDB" id="A0A8J4ASD3"/>
<dbReference type="Proteomes" id="UP000747399">
    <property type="component" value="Unassembled WGS sequence"/>
</dbReference>
<evidence type="ECO:0000256" key="1">
    <source>
        <dbReference type="SAM" id="MobiDB-lite"/>
    </source>
</evidence>
<organism evidence="3 4">
    <name type="scientific">Volvox africanus</name>
    <dbReference type="NCBI Taxonomy" id="51714"/>
    <lineage>
        <taxon>Eukaryota</taxon>
        <taxon>Viridiplantae</taxon>
        <taxon>Chlorophyta</taxon>
        <taxon>core chlorophytes</taxon>
        <taxon>Chlorophyceae</taxon>
        <taxon>CS clade</taxon>
        <taxon>Chlamydomonadales</taxon>
        <taxon>Volvocaceae</taxon>
        <taxon>Volvox</taxon>
    </lineage>
</organism>
<evidence type="ECO:0000313" key="3">
    <source>
        <dbReference type="EMBL" id="GIL46923.1"/>
    </source>
</evidence>
<accession>A0A8J4ASD3</accession>
<feature type="compositionally biased region" description="Low complexity" evidence="1">
    <location>
        <begin position="51"/>
        <end position="66"/>
    </location>
</feature>
<sequence>MLPLLLLSPKLMLLLPLLLSPVSPVAAAAAAPGISRPSGGAEFVSEAEPMAAPWSDSDSSAAPSRGVGAGGEGGGEGGLAGGPPSDTIHRGNQPPWSNVPFVIPPAQERSTYNPPPPPPPPPPLPPPSPPSSVGTSLGITPAIGGGTVPLMYTET</sequence>
<proteinExistence type="predicted"/>
<comment type="caution">
    <text evidence="3">The sequence shown here is derived from an EMBL/GenBank/DDBJ whole genome shotgun (WGS) entry which is preliminary data.</text>
</comment>
<keyword evidence="4" id="KW-1185">Reference proteome</keyword>
<feature type="compositionally biased region" description="Pro residues" evidence="1">
    <location>
        <begin position="113"/>
        <end position="130"/>
    </location>
</feature>
<reference evidence="3" key="1">
    <citation type="journal article" date="2021" name="Proc. Natl. Acad. Sci. U.S.A.">
        <title>Three genomes in the algal genus Volvox reveal the fate of a haploid sex-determining region after a transition to homothallism.</title>
        <authorList>
            <person name="Yamamoto K."/>
            <person name="Hamaji T."/>
            <person name="Kawai-Toyooka H."/>
            <person name="Matsuzaki R."/>
            <person name="Takahashi F."/>
            <person name="Nishimura Y."/>
            <person name="Kawachi M."/>
            <person name="Noguchi H."/>
            <person name="Minakuchi Y."/>
            <person name="Umen J.G."/>
            <person name="Toyoda A."/>
            <person name="Nozaki H."/>
        </authorList>
    </citation>
    <scope>NUCLEOTIDE SEQUENCE</scope>
    <source>
        <strain evidence="3">NIES-3780</strain>
    </source>
</reference>
<name>A0A8J4ASD3_9CHLO</name>
<protein>
    <submittedName>
        <fullName evidence="3">Uncharacterized protein</fullName>
    </submittedName>
</protein>
<evidence type="ECO:0000256" key="2">
    <source>
        <dbReference type="SAM" id="SignalP"/>
    </source>
</evidence>
<keyword evidence="2" id="KW-0732">Signal</keyword>
<feature type="signal peptide" evidence="2">
    <location>
        <begin position="1"/>
        <end position="27"/>
    </location>
</feature>
<evidence type="ECO:0000313" key="4">
    <source>
        <dbReference type="Proteomes" id="UP000747399"/>
    </source>
</evidence>
<feature type="region of interest" description="Disordered" evidence="1">
    <location>
        <begin position="32"/>
        <end position="155"/>
    </location>
</feature>
<feature type="compositionally biased region" description="Gly residues" evidence="1">
    <location>
        <begin position="67"/>
        <end position="81"/>
    </location>
</feature>
<dbReference type="EMBL" id="BNCO01000004">
    <property type="protein sequence ID" value="GIL46923.1"/>
    <property type="molecule type" value="Genomic_DNA"/>
</dbReference>